<evidence type="ECO:0000313" key="1">
    <source>
        <dbReference type="EMBL" id="TQD80080.1"/>
    </source>
</evidence>
<reference evidence="1 2" key="1">
    <citation type="journal article" date="2019" name="G3 (Bethesda)">
        <title>Sequencing of a Wild Apple (Malus baccata) Genome Unravels the Differences Between Cultivated and Wild Apple Species Regarding Disease Resistance and Cold Tolerance.</title>
        <authorList>
            <person name="Chen X."/>
        </authorList>
    </citation>
    <scope>NUCLEOTIDE SEQUENCE [LARGE SCALE GENOMIC DNA]</scope>
    <source>
        <strain evidence="2">cv. Shandingzi</strain>
        <tissue evidence="1">Leaves</tissue>
    </source>
</reference>
<keyword evidence="2" id="KW-1185">Reference proteome</keyword>
<accession>A0A540L0U1</accession>
<dbReference type="AlphaFoldDB" id="A0A540L0U1"/>
<dbReference type="EMBL" id="VIEB01000823">
    <property type="protein sequence ID" value="TQD80080.1"/>
    <property type="molecule type" value="Genomic_DNA"/>
</dbReference>
<protein>
    <submittedName>
        <fullName evidence="1">Uncharacterized protein</fullName>
    </submittedName>
</protein>
<comment type="caution">
    <text evidence="1">The sequence shown here is derived from an EMBL/GenBank/DDBJ whole genome shotgun (WGS) entry which is preliminary data.</text>
</comment>
<evidence type="ECO:0000313" key="2">
    <source>
        <dbReference type="Proteomes" id="UP000315295"/>
    </source>
</evidence>
<organism evidence="1 2">
    <name type="scientific">Malus baccata</name>
    <name type="common">Siberian crab apple</name>
    <name type="synonym">Pyrus baccata</name>
    <dbReference type="NCBI Taxonomy" id="106549"/>
    <lineage>
        <taxon>Eukaryota</taxon>
        <taxon>Viridiplantae</taxon>
        <taxon>Streptophyta</taxon>
        <taxon>Embryophyta</taxon>
        <taxon>Tracheophyta</taxon>
        <taxon>Spermatophyta</taxon>
        <taxon>Magnoliopsida</taxon>
        <taxon>eudicotyledons</taxon>
        <taxon>Gunneridae</taxon>
        <taxon>Pentapetalae</taxon>
        <taxon>rosids</taxon>
        <taxon>fabids</taxon>
        <taxon>Rosales</taxon>
        <taxon>Rosaceae</taxon>
        <taxon>Amygdaloideae</taxon>
        <taxon>Maleae</taxon>
        <taxon>Malus</taxon>
    </lineage>
</organism>
<proteinExistence type="predicted"/>
<gene>
    <name evidence="1" type="ORF">C1H46_034365</name>
</gene>
<dbReference type="Proteomes" id="UP000315295">
    <property type="component" value="Unassembled WGS sequence"/>
</dbReference>
<name>A0A540L0U1_MALBA</name>
<sequence length="68" mass="7799">MQTAKDYCRCAEREKYIPELENSNLTMTHVELGMHLGSEHWRCTRSTFVCAEGITKARMGMMSVLLVC</sequence>